<evidence type="ECO:0000313" key="2">
    <source>
        <dbReference type="Proteomes" id="UP001161757"/>
    </source>
</evidence>
<accession>A0AAN6ER52</accession>
<dbReference type="EMBL" id="JAJGCB010000015">
    <property type="protein sequence ID" value="KAJ8989274.1"/>
    <property type="molecule type" value="Genomic_DNA"/>
</dbReference>
<sequence length="185" mass="20691">MIVAASLTRCFSPGWNTTLSLPTASTLTASLPDLEPLHTMRPTKQRRSSIQCLSSDYRYLRFSQNREEGMCISYLRSVPIYSNSAPPVPHGSNQTLSATHPMLHDAEEKKGIIIAFNLLYEITSVLLASPVYRPARLSDPNSRNLHAMHLGLPFPRVEPIDSFDIFLATSERGPQVTKSYKSWLS</sequence>
<organism evidence="1 2">
    <name type="scientific">Exophiala dermatitidis</name>
    <name type="common">Black yeast-like fungus</name>
    <name type="synonym">Wangiella dermatitidis</name>
    <dbReference type="NCBI Taxonomy" id="5970"/>
    <lineage>
        <taxon>Eukaryota</taxon>
        <taxon>Fungi</taxon>
        <taxon>Dikarya</taxon>
        <taxon>Ascomycota</taxon>
        <taxon>Pezizomycotina</taxon>
        <taxon>Eurotiomycetes</taxon>
        <taxon>Chaetothyriomycetidae</taxon>
        <taxon>Chaetothyriales</taxon>
        <taxon>Herpotrichiellaceae</taxon>
        <taxon>Exophiala</taxon>
    </lineage>
</organism>
<protein>
    <submittedName>
        <fullName evidence="1">Uncharacterized protein</fullName>
    </submittedName>
</protein>
<reference evidence="1" key="1">
    <citation type="submission" date="2023-01" db="EMBL/GenBank/DDBJ databases">
        <title>Exophiala dermititidis isolated from Cystic Fibrosis Patient.</title>
        <authorList>
            <person name="Kurbessoian T."/>
            <person name="Crocker A."/>
            <person name="Murante D."/>
            <person name="Hogan D.A."/>
            <person name="Stajich J.E."/>
        </authorList>
    </citation>
    <scope>NUCLEOTIDE SEQUENCE</scope>
    <source>
        <strain evidence="1">Ex8</strain>
    </source>
</reference>
<proteinExistence type="predicted"/>
<name>A0AAN6ER52_EXODE</name>
<comment type="caution">
    <text evidence="1">The sequence shown here is derived from an EMBL/GenBank/DDBJ whole genome shotgun (WGS) entry which is preliminary data.</text>
</comment>
<dbReference type="Proteomes" id="UP001161757">
    <property type="component" value="Unassembled WGS sequence"/>
</dbReference>
<gene>
    <name evidence="1" type="ORF">HRR80_006995</name>
</gene>
<evidence type="ECO:0000313" key="1">
    <source>
        <dbReference type="EMBL" id="KAJ8989274.1"/>
    </source>
</evidence>
<dbReference type="AlphaFoldDB" id="A0AAN6ER52"/>